<evidence type="ECO:0000256" key="6">
    <source>
        <dbReference type="ARBA" id="ARBA00022989"/>
    </source>
</evidence>
<dbReference type="Pfam" id="PF01311">
    <property type="entry name" value="Bac_export_1"/>
    <property type="match status" value="1"/>
</dbReference>
<feature type="transmembrane region" description="Helical" evidence="10">
    <location>
        <begin position="125"/>
        <end position="148"/>
    </location>
</feature>
<comment type="similarity">
    <text evidence="2 10">Belongs to the FliR/MopE/SpaR family.</text>
</comment>
<dbReference type="PRINTS" id="PR00953">
    <property type="entry name" value="TYPE3IMRPROT"/>
</dbReference>
<keyword evidence="7 10" id="KW-0472">Membrane</keyword>
<accession>A0AAW9A4J3</accession>
<keyword evidence="12" id="KW-1185">Reference proteome</keyword>
<name>A0AAW9A4J3_9BACL</name>
<protein>
    <recommendedName>
        <fullName evidence="3 9">Flagellar biosynthetic protein FliR</fullName>
    </recommendedName>
</protein>
<dbReference type="InterPro" id="IPR002010">
    <property type="entry name" value="T3SS_IM_R"/>
</dbReference>
<comment type="function">
    <text evidence="1 10">Role in flagellar biosynthesis.</text>
</comment>
<dbReference type="GO" id="GO:0006605">
    <property type="term" value="P:protein targeting"/>
    <property type="evidence" value="ECO:0007669"/>
    <property type="project" value="UniProtKB-UniRule"/>
</dbReference>
<keyword evidence="5 10" id="KW-0812">Transmembrane</keyword>
<feature type="transmembrane region" description="Helical" evidence="10">
    <location>
        <begin position="36"/>
        <end position="53"/>
    </location>
</feature>
<evidence type="ECO:0000256" key="3">
    <source>
        <dbReference type="ARBA" id="ARBA00021717"/>
    </source>
</evidence>
<dbReference type="GO" id="GO:0005886">
    <property type="term" value="C:plasma membrane"/>
    <property type="evidence" value="ECO:0007669"/>
    <property type="project" value="UniProtKB-SubCell"/>
</dbReference>
<evidence type="ECO:0000256" key="9">
    <source>
        <dbReference type="NCBIfam" id="TIGR01400"/>
    </source>
</evidence>
<feature type="transmembrane region" description="Helical" evidence="10">
    <location>
        <begin position="168"/>
        <end position="198"/>
    </location>
</feature>
<keyword evidence="11" id="KW-0966">Cell projection</keyword>
<evidence type="ECO:0000313" key="12">
    <source>
        <dbReference type="Proteomes" id="UP001271648"/>
    </source>
</evidence>
<keyword evidence="11" id="KW-0282">Flagellum</keyword>
<comment type="caution">
    <text evidence="11">The sequence shown here is derived from an EMBL/GenBank/DDBJ whole genome shotgun (WGS) entry which is preliminary data.</text>
</comment>
<proteinExistence type="inferred from homology"/>
<evidence type="ECO:0000256" key="8">
    <source>
        <dbReference type="ARBA" id="ARBA00023143"/>
    </source>
</evidence>
<keyword evidence="11" id="KW-0969">Cilium</keyword>
<evidence type="ECO:0000256" key="2">
    <source>
        <dbReference type="ARBA" id="ARBA00009772"/>
    </source>
</evidence>
<evidence type="ECO:0000256" key="4">
    <source>
        <dbReference type="ARBA" id="ARBA00022475"/>
    </source>
</evidence>
<dbReference type="PANTHER" id="PTHR30065">
    <property type="entry name" value="FLAGELLAR BIOSYNTHETIC PROTEIN FLIR"/>
    <property type="match status" value="1"/>
</dbReference>
<keyword evidence="4 10" id="KW-1003">Cell membrane</keyword>
<gene>
    <name evidence="11" type="primary">fliR</name>
    <name evidence="11" type="ORF">QTL97_02045</name>
</gene>
<evidence type="ECO:0000256" key="10">
    <source>
        <dbReference type="RuleBase" id="RU362071"/>
    </source>
</evidence>
<sequence length="258" mass="28470">MEALIPSLAVYLLVLTRVTAFIITVPLFSYRAIPTTHRIIFAALLSWMMVYTIDAPELQIDGLYILLVIKEATTGLFIGIIAYIVISAIQVAGGFIDFQMGFAIANVIDPQTGAQSPLLGQFFNVLAMLLLLTVNGHHMLLDGIFYSYRFIPIELLWPSFGSERLVEFVIKTFATSFAIAFQMSVPIVATLFLVDLALGITARTVPQLNIFVVGFPIKIGVSFLVLASMFTVMISMMRKLFEVMITAMRDLMLLLGGG</sequence>
<evidence type="ECO:0000313" key="11">
    <source>
        <dbReference type="EMBL" id="MDW0115719.1"/>
    </source>
</evidence>
<dbReference type="NCBIfam" id="TIGR01400">
    <property type="entry name" value="fliR"/>
    <property type="match status" value="1"/>
</dbReference>
<dbReference type="AlphaFoldDB" id="A0AAW9A4J3"/>
<keyword evidence="6 10" id="KW-1133">Transmembrane helix</keyword>
<dbReference type="EMBL" id="JAUBDJ010000001">
    <property type="protein sequence ID" value="MDW0115719.1"/>
    <property type="molecule type" value="Genomic_DNA"/>
</dbReference>
<dbReference type="GO" id="GO:0044780">
    <property type="term" value="P:bacterial-type flagellum assembly"/>
    <property type="evidence" value="ECO:0007669"/>
    <property type="project" value="UniProtKB-UniRule"/>
</dbReference>
<comment type="subcellular location">
    <subcellularLocation>
        <location evidence="10">Cell membrane</location>
        <topology evidence="10">Multi-pass membrane protein</topology>
    </subcellularLocation>
    <subcellularLocation>
        <location evidence="10">Bacterial flagellum basal body</location>
    </subcellularLocation>
</comment>
<keyword evidence="8 10" id="KW-0975">Bacterial flagellum</keyword>
<evidence type="ECO:0000256" key="5">
    <source>
        <dbReference type="ARBA" id="ARBA00022692"/>
    </source>
</evidence>
<dbReference type="PANTHER" id="PTHR30065:SF1">
    <property type="entry name" value="SURFACE PRESENTATION OF ANTIGENS PROTEIN SPAR"/>
    <property type="match status" value="1"/>
</dbReference>
<feature type="transmembrane region" description="Helical" evidence="10">
    <location>
        <begin position="210"/>
        <end position="234"/>
    </location>
</feature>
<reference evidence="11 12" key="1">
    <citation type="submission" date="2023-06" db="EMBL/GenBank/DDBJ databases">
        <title>Sporosarcina sp. nov., isolated from Korean traditional fermented seafood 'Jeotgal'.</title>
        <authorList>
            <person name="Yang A.I."/>
            <person name="Shin N.-R."/>
        </authorList>
    </citation>
    <scope>NUCLEOTIDE SEQUENCE [LARGE SCALE GENOMIC DNA]</scope>
    <source>
        <strain evidence="11 12">KCTC43456</strain>
    </source>
</reference>
<dbReference type="GO" id="GO:0009425">
    <property type="term" value="C:bacterial-type flagellum basal body"/>
    <property type="evidence" value="ECO:0007669"/>
    <property type="project" value="UniProtKB-SubCell"/>
</dbReference>
<organism evidence="11 12">
    <name type="scientific">Sporosarcina thermotolerans</name>
    <dbReference type="NCBI Taxonomy" id="633404"/>
    <lineage>
        <taxon>Bacteria</taxon>
        <taxon>Bacillati</taxon>
        <taxon>Bacillota</taxon>
        <taxon>Bacilli</taxon>
        <taxon>Bacillales</taxon>
        <taxon>Caryophanaceae</taxon>
        <taxon>Sporosarcina</taxon>
    </lineage>
</organism>
<evidence type="ECO:0000256" key="7">
    <source>
        <dbReference type="ARBA" id="ARBA00023136"/>
    </source>
</evidence>
<feature type="transmembrane region" description="Helical" evidence="10">
    <location>
        <begin position="74"/>
        <end position="96"/>
    </location>
</feature>
<dbReference type="InterPro" id="IPR006303">
    <property type="entry name" value="FliR"/>
</dbReference>
<evidence type="ECO:0000256" key="1">
    <source>
        <dbReference type="ARBA" id="ARBA00002578"/>
    </source>
</evidence>
<dbReference type="Proteomes" id="UP001271648">
    <property type="component" value="Unassembled WGS sequence"/>
</dbReference>
<dbReference type="RefSeq" id="WP_317940105.1">
    <property type="nucleotide sequence ID" value="NZ_JAUBDJ010000001.1"/>
</dbReference>